<evidence type="ECO:0008006" key="4">
    <source>
        <dbReference type="Google" id="ProtNLM"/>
    </source>
</evidence>
<name>A0ABP8EJN2_9MICO</name>
<reference evidence="3" key="1">
    <citation type="journal article" date="2019" name="Int. J. Syst. Evol. Microbiol.">
        <title>The Global Catalogue of Microorganisms (GCM) 10K type strain sequencing project: providing services to taxonomists for standard genome sequencing and annotation.</title>
        <authorList>
            <consortium name="The Broad Institute Genomics Platform"/>
            <consortium name="The Broad Institute Genome Sequencing Center for Infectious Disease"/>
            <person name="Wu L."/>
            <person name="Ma J."/>
        </authorList>
    </citation>
    <scope>NUCLEOTIDE SEQUENCE [LARGE SCALE GENOMIC DNA]</scope>
    <source>
        <strain evidence="3">JCM 17458</strain>
    </source>
</reference>
<proteinExistence type="predicted"/>
<dbReference type="InterPro" id="IPR025332">
    <property type="entry name" value="DUF4238"/>
</dbReference>
<accession>A0ABP8EJN2</accession>
<sequence length="310" mass="34846">MAAQNHFHTGEELEEPDWFEKALSGVEGEAIKTIKSFERGEFPLSETDRWAFSYYMALQSARGPDTRKTMEYLHASMVRLEIGAGGRKNVGRWIRRKYVVEPSPEQEDRIWEEGIQPGGPPISSTNLAHIQHLVEIAQELTSYLATRPWSLVRFNRRSLITSDSPVSLIRQPNDEPWEGVGFATAWGIAFPLTRKLGLLMSDPMVVLGGLEAGDPRVQEVRSSVLRGDIDRIEAGTTAMEKLFNEHAAYSAREYVYHHPEDAGFVPEDLPEPNLINIRAQGGLMGMDFDGEPLFHPDEHQEGHDDVGEPV</sequence>
<comment type="caution">
    <text evidence="2">The sequence shown here is derived from an EMBL/GenBank/DDBJ whole genome shotgun (WGS) entry which is preliminary data.</text>
</comment>
<feature type="region of interest" description="Disordered" evidence="1">
    <location>
        <begin position="291"/>
        <end position="310"/>
    </location>
</feature>
<keyword evidence="3" id="KW-1185">Reference proteome</keyword>
<evidence type="ECO:0000313" key="3">
    <source>
        <dbReference type="Proteomes" id="UP001501586"/>
    </source>
</evidence>
<organism evidence="2 3">
    <name type="scientific">Brevibacterium daeguense</name>
    <dbReference type="NCBI Taxonomy" id="909936"/>
    <lineage>
        <taxon>Bacteria</taxon>
        <taxon>Bacillati</taxon>
        <taxon>Actinomycetota</taxon>
        <taxon>Actinomycetes</taxon>
        <taxon>Micrococcales</taxon>
        <taxon>Brevibacteriaceae</taxon>
        <taxon>Brevibacterium</taxon>
    </lineage>
</organism>
<feature type="compositionally biased region" description="Basic and acidic residues" evidence="1">
    <location>
        <begin position="292"/>
        <end position="310"/>
    </location>
</feature>
<dbReference type="EMBL" id="BAABAZ010000005">
    <property type="protein sequence ID" value="GAA4284181.1"/>
    <property type="molecule type" value="Genomic_DNA"/>
</dbReference>
<dbReference type="Pfam" id="PF14022">
    <property type="entry name" value="DUF4238"/>
    <property type="match status" value="1"/>
</dbReference>
<evidence type="ECO:0000313" key="2">
    <source>
        <dbReference type="EMBL" id="GAA4284181.1"/>
    </source>
</evidence>
<gene>
    <name evidence="2" type="ORF">GCM10022261_17120</name>
</gene>
<evidence type="ECO:0000256" key="1">
    <source>
        <dbReference type="SAM" id="MobiDB-lite"/>
    </source>
</evidence>
<dbReference type="Proteomes" id="UP001501586">
    <property type="component" value="Unassembled WGS sequence"/>
</dbReference>
<protein>
    <recommendedName>
        <fullName evidence="4">DUF4238 domain-containing protein</fullName>
    </recommendedName>
</protein>